<evidence type="ECO:0000313" key="8">
    <source>
        <dbReference type="Proteomes" id="UP000636110"/>
    </source>
</evidence>
<dbReference type="SUPFAM" id="SSF51445">
    <property type="entry name" value="(Trans)glycosidases"/>
    <property type="match status" value="1"/>
</dbReference>
<dbReference type="EC" id="3.2.1.51" evidence="2"/>
<dbReference type="PANTHER" id="PTHR10030">
    <property type="entry name" value="ALPHA-L-FUCOSIDASE"/>
    <property type="match status" value="1"/>
</dbReference>
<dbReference type="SMART" id="SM00812">
    <property type="entry name" value="Alpha_L_fucos"/>
    <property type="match status" value="1"/>
</dbReference>
<protein>
    <recommendedName>
        <fullName evidence="2">alpha-L-fucosidase</fullName>
        <ecNumber evidence="2">3.2.1.51</ecNumber>
    </recommendedName>
</protein>
<evidence type="ECO:0000259" key="6">
    <source>
        <dbReference type="Pfam" id="PF01120"/>
    </source>
</evidence>
<dbReference type="InterPro" id="IPR008979">
    <property type="entry name" value="Galactose-bd-like_sf"/>
</dbReference>
<keyword evidence="4" id="KW-0378">Hydrolase</keyword>
<evidence type="ECO:0000313" key="7">
    <source>
        <dbReference type="EMBL" id="MBB2151212.1"/>
    </source>
</evidence>
<organism evidence="7 8">
    <name type="scientific">Pedobacter gandavensis</name>
    <dbReference type="NCBI Taxonomy" id="2679963"/>
    <lineage>
        <taxon>Bacteria</taxon>
        <taxon>Pseudomonadati</taxon>
        <taxon>Bacteroidota</taxon>
        <taxon>Sphingobacteriia</taxon>
        <taxon>Sphingobacteriales</taxon>
        <taxon>Sphingobacteriaceae</taxon>
        <taxon>Pedobacter</taxon>
    </lineage>
</organism>
<feature type="domain" description="Glycoside hydrolase family 29 N-terminal" evidence="6">
    <location>
        <begin position="83"/>
        <end position="366"/>
    </location>
</feature>
<dbReference type="EMBL" id="WNXC01000009">
    <property type="protein sequence ID" value="MBB2151212.1"/>
    <property type="molecule type" value="Genomic_DNA"/>
</dbReference>
<dbReference type="Gene3D" id="2.60.120.260">
    <property type="entry name" value="Galactose-binding domain-like"/>
    <property type="match status" value="1"/>
</dbReference>
<dbReference type="InterPro" id="IPR017853">
    <property type="entry name" value="GH"/>
</dbReference>
<dbReference type="InterPro" id="IPR057739">
    <property type="entry name" value="Glyco_hydro_29_N"/>
</dbReference>
<keyword evidence="3" id="KW-0732">Signal</keyword>
<comment type="similarity">
    <text evidence="1">Belongs to the glycosyl hydrolase 29 family.</text>
</comment>
<accession>A0ABR6F1W4</accession>
<evidence type="ECO:0000256" key="5">
    <source>
        <dbReference type="ARBA" id="ARBA00023295"/>
    </source>
</evidence>
<dbReference type="InterPro" id="IPR000933">
    <property type="entry name" value="Glyco_hydro_29"/>
</dbReference>
<dbReference type="SUPFAM" id="SSF49785">
    <property type="entry name" value="Galactose-binding domain-like"/>
    <property type="match status" value="1"/>
</dbReference>
<reference evidence="7 8" key="1">
    <citation type="submission" date="2019-11" db="EMBL/GenBank/DDBJ databases">
        <title>Description of Pedobacter sp. LMG 31462T.</title>
        <authorList>
            <person name="Carlier A."/>
            <person name="Qi S."/>
            <person name="Vandamme P."/>
        </authorList>
    </citation>
    <scope>NUCLEOTIDE SEQUENCE [LARGE SCALE GENOMIC DNA]</scope>
    <source>
        <strain evidence="7 8">LMG 31462</strain>
    </source>
</reference>
<keyword evidence="8" id="KW-1185">Reference proteome</keyword>
<gene>
    <name evidence="7" type="ORF">GM920_20100</name>
</gene>
<dbReference type="Pfam" id="PF01120">
    <property type="entry name" value="Alpha_L_fucos"/>
    <property type="match status" value="1"/>
</dbReference>
<dbReference type="Proteomes" id="UP000636110">
    <property type="component" value="Unassembled WGS sequence"/>
</dbReference>
<sequence>MGLVACGILAGLPQKGTAQIFTDKNYVKISPSDTEADIIRKAANVTPSPRQLRWQQLELTAFIHFGINTFTNKEWGDGTEDPKIFNPEKLDTRQWVKVCKDAGFKQVILTAKHHDGFCLWPSKFTEHSVKNSPWKNGQGDVVKEMAAACKEFGIGFGIYLSPWDRNSPYFGSMEYNNYFINQLTELLTQYGQIDEVWFDGANGEGPSGKKQVYEYNRWYNLIRKLQPKATIAVSGPDVRWVGTETGYGRETEWSVVPADQMIPEAIAANSQKAEDFAPRDMMANDLGSRAVISKAKSLVWYPAEIDVSIRPGWFHHPAENNKVKTPEKLMDIYYSSVGRNGVLLLNIPPDKEGLINESDVNALKGFKKQLDETFAHNLLKSAKLNGSNPKKTAVLFDGRDASYLKMTEKSAPYVMDFKMDKPQKFDVLLLQENLQMGQRVESFVLEYKDGDTWKKIIDGTTIGYKRLLRFPAVTAEEVRLRILSSRLQPAIAEVGLYLRPSNTK</sequence>
<name>A0ABR6F1W4_9SPHI</name>
<dbReference type="Gene3D" id="3.20.20.80">
    <property type="entry name" value="Glycosidases"/>
    <property type="match status" value="1"/>
</dbReference>
<proteinExistence type="inferred from homology"/>
<comment type="caution">
    <text evidence="7">The sequence shown here is derived from an EMBL/GenBank/DDBJ whole genome shotgun (WGS) entry which is preliminary data.</text>
</comment>
<evidence type="ECO:0000256" key="3">
    <source>
        <dbReference type="ARBA" id="ARBA00022729"/>
    </source>
</evidence>
<dbReference type="PANTHER" id="PTHR10030:SF37">
    <property type="entry name" value="ALPHA-L-FUCOSIDASE-RELATED"/>
    <property type="match status" value="1"/>
</dbReference>
<evidence type="ECO:0000256" key="4">
    <source>
        <dbReference type="ARBA" id="ARBA00022801"/>
    </source>
</evidence>
<evidence type="ECO:0000256" key="1">
    <source>
        <dbReference type="ARBA" id="ARBA00007951"/>
    </source>
</evidence>
<evidence type="ECO:0000256" key="2">
    <source>
        <dbReference type="ARBA" id="ARBA00012662"/>
    </source>
</evidence>
<keyword evidence="5" id="KW-0326">Glycosidase</keyword>